<gene>
    <name evidence="1" type="ORF">H5410_065062</name>
</gene>
<sequence length="169" mass="19215">MAFFLIWASPRFTPPLLTCYYNVIAIGVSLTTKFDTTVQIDPPDPQRRELQAWVTEKRQILTSFTLRSTSTSAFLISVPMDEEIVPIASIDSQQDVDLTLRGQDVHYPTIRQINCMNCDPQNLLVPSCKFDVDLPDDSGSTIRIIMDKEGEKLLSLTLKKFKRRGSFIQ</sequence>
<proteinExistence type="predicted"/>
<name>A0A9J5VXL3_SOLCO</name>
<dbReference type="AlphaFoldDB" id="A0A9J5VXL3"/>
<organism evidence="1 2">
    <name type="scientific">Solanum commersonii</name>
    <name type="common">Commerson's wild potato</name>
    <name type="synonym">Commerson's nightshade</name>
    <dbReference type="NCBI Taxonomy" id="4109"/>
    <lineage>
        <taxon>Eukaryota</taxon>
        <taxon>Viridiplantae</taxon>
        <taxon>Streptophyta</taxon>
        <taxon>Embryophyta</taxon>
        <taxon>Tracheophyta</taxon>
        <taxon>Spermatophyta</taxon>
        <taxon>Magnoliopsida</taxon>
        <taxon>eudicotyledons</taxon>
        <taxon>Gunneridae</taxon>
        <taxon>Pentapetalae</taxon>
        <taxon>asterids</taxon>
        <taxon>lamiids</taxon>
        <taxon>Solanales</taxon>
        <taxon>Solanaceae</taxon>
        <taxon>Solanoideae</taxon>
        <taxon>Solaneae</taxon>
        <taxon>Solanum</taxon>
    </lineage>
</organism>
<accession>A0A9J5VXL3</accession>
<comment type="caution">
    <text evidence="1">The sequence shown here is derived from an EMBL/GenBank/DDBJ whole genome shotgun (WGS) entry which is preliminary data.</text>
</comment>
<dbReference type="Proteomes" id="UP000824120">
    <property type="component" value="Unassembled WGS sequence"/>
</dbReference>
<protein>
    <submittedName>
        <fullName evidence="1">Uncharacterized protein</fullName>
    </submittedName>
</protein>
<evidence type="ECO:0000313" key="2">
    <source>
        <dbReference type="Proteomes" id="UP000824120"/>
    </source>
</evidence>
<dbReference type="OrthoDB" id="1303617at2759"/>
<dbReference type="EMBL" id="JACXVP010000362">
    <property type="protein sequence ID" value="KAG5567921.1"/>
    <property type="molecule type" value="Genomic_DNA"/>
</dbReference>
<evidence type="ECO:0000313" key="1">
    <source>
        <dbReference type="EMBL" id="KAG5567921.1"/>
    </source>
</evidence>
<reference evidence="1" key="1">
    <citation type="submission" date="2020-09" db="EMBL/GenBank/DDBJ databases">
        <title>De no assembly of potato wild relative species, Solanum commersonii.</title>
        <authorList>
            <person name="Cho K."/>
        </authorList>
    </citation>
    <scope>NUCLEOTIDE SEQUENCE</scope>
    <source>
        <strain evidence="1">LZ3.2</strain>
        <tissue evidence="1">Leaf</tissue>
    </source>
</reference>
<keyword evidence="2" id="KW-1185">Reference proteome</keyword>